<evidence type="ECO:0000256" key="7">
    <source>
        <dbReference type="ARBA" id="ARBA00022741"/>
    </source>
</evidence>
<comment type="subcellular location">
    <subcellularLocation>
        <location evidence="1">Cytoplasm</location>
    </subcellularLocation>
</comment>
<comment type="similarity">
    <text evidence="2">Belongs to the TsaE family.</text>
</comment>
<dbReference type="PANTHER" id="PTHR33540:SF2">
    <property type="entry name" value="TRNA THREONYLCARBAMOYLADENOSINE BIOSYNTHESIS PROTEIN TSAE"/>
    <property type="match status" value="1"/>
</dbReference>
<dbReference type="InterPro" id="IPR027417">
    <property type="entry name" value="P-loop_NTPase"/>
</dbReference>
<dbReference type="Gene3D" id="3.40.50.300">
    <property type="entry name" value="P-loop containing nucleotide triphosphate hydrolases"/>
    <property type="match status" value="1"/>
</dbReference>
<keyword evidence="8" id="KW-0067">ATP-binding</keyword>
<dbReference type="GO" id="GO:0005524">
    <property type="term" value="F:ATP binding"/>
    <property type="evidence" value="ECO:0007669"/>
    <property type="project" value="UniProtKB-KW"/>
</dbReference>
<dbReference type="EMBL" id="AZDU01000001">
    <property type="protein sequence ID" value="KRL03806.1"/>
    <property type="molecule type" value="Genomic_DNA"/>
</dbReference>
<keyword evidence="7" id="KW-0547">Nucleotide-binding</keyword>
<keyword evidence="4" id="KW-0963">Cytoplasm</keyword>
<dbReference type="SUPFAM" id="SSF52540">
    <property type="entry name" value="P-loop containing nucleoside triphosphate hydrolases"/>
    <property type="match status" value="1"/>
</dbReference>
<dbReference type="NCBIfam" id="TIGR00150">
    <property type="entry name" value="T6A_YjeE"/>
    <property type="match status" value="1"/>
</dbReference>
<dbReference type="PANTHER" id="PTHR33540">
    <property type="entry name" value="TRNA THREONYLCARBAMOYLADENOSINE BIOSYNTHESIS PROTEIN TSAE"/>
    <property type="match status" value="1"/>
</dbReference>
<dbReference type="Pfam" id="PF02367">
    <property type="entry name" value="TsaE"/>
    <property type="match status" value="1"/>
</dbReference>
<keyword evidence="12" id="KW-1185">Reference proteome</keyword>
<dbReference type="GO" id="GO:0002949">
    <property type="term" value="P:tRNA threonylcarbamoyladenosine modification"/>
    <property type="evidence" value="ECO:0007669"/>
    <property type="project" value="InterPro"/>
</dbReference>
<evidence type="ECO:0000313" key="11">
    <source>
        <dbReference type="EMBL" id="KRL03806.1"/>
    </source>
</evidence>
<organism evidence="11 12">
    <name type="scientific">Lactobacillus equicursoris DSM 19284 = JCM 14600 = CIP 110162</name>
    <dbReference type="NCBI Taxonomy" id="1293597"/>
    <lineage>
        <taxon>Bacteria</taxon>
        <taxon>Bacillati</taxon>
        <taxon>Bacillota</taxon>
        <taxon>Bacilli</taxon>
        <taxon>Lactobacillales</taxon>
        <taxon>Lactobacillaceae</taxon>
        <taxon>Lactobacillus</taxon>
    </lineage>
</organism>
<dbReference type="PATRIC" id="fig|1293597.4.peg.70"/>
<evidence type="ECO:0000256" key="6">
    <source>
        <dbReference type="ARBA" id="ARBA00022723"/>
    </source>
</evidence>
<comment type="caution">
    <text evidence="11">The sequence shown here is derived from an EMBL/GenBank/DDBJ whole genome shotgun (WGS) entry which is preliminary data.</text>
</comment>
<evidence type="ECO:0000256" key="1">
    <source>
        <dbReference type="ARBA" id="ARBA00004496"/>
    </source>
</evidence>
<dbReference type="Proteomes" id="UP000051074">
    <property type="component" value="Unassembled WGS sequence"/>
</dbReference>
<keyword evidence="6" id="KW-0479">Metal-binding</keyword>
<dbReference type="GO" id="GO:0005737">
    <property type="term" value="C:cytoplasm"/>
    <property type="evidence" value="ECO:0007669"/>
    <property type="project" value="UniProtKB-SubCell"/>
</dbReference>
<reference evidence="11 12" key="1">
    <citation type="journal article" date="2015" name="Genome Announc.">
        <title>Expanding the biotechnology potential of lactobacilli through comparative genomics of 213 strains and associated genera.</title>
        <authorList>
            <person name="Sun Z."/>
            <person name="Harris H.M."/>
            <person name="McCann A."/>
            <person name="Guo C."/>
            <person name="Argimon S."/>
            <person name="Zhang W."/>
            <person name="Yang X."/>
            <person name="Jeffery I.B."/>
            <person name="Cooney J.C."/>
            <person name="Kagawa T.F."/>
            <person name="Liu W."/>
            <person name="Song Y."/>
            <person name="Salvetti E."/>
            <person name="Wrobel A."/>
            <person name="Rasinkangas P."/>
            <person name="Parkhill J."/>
            <person name="Rea M.C."/>
            <person name="O'Sullivan O."/>
            <person name="Ritari J."/>
            <person name="Douillard F.P."/>
            <person name="Paul Ross R."/>
            <person name="Yang R."/>
            <person name="Briner A.E."/>
            <person name="Felis G.E."/>
            <person name="de Vos W.M."/>
            <person name="Barrangou R."/>
            <person name="Klaenhammer T.R."/>
            <person name="Caufield P.W."/>
            <person name="Cui Y."/>
            <person name="Zhang H."/>
            <person name="O'Toole P.W."/>
        </authorList>
    </citation>
    <scope>NUCLEOTIDE SEQUENCE [LARGE SCALE GENOMIC DNA]</scope>
    <source>
        <strain evidence="11 12">DSM 19284</strain>
    </source>
</reference>
<dbReference type="eggNOG" id="COG0802">
    <property type="taxonomic scope" value="Bacteria"/>
</dbReference>
<dbReference type="STRING" id="1293597.FC20_GL000070"/>
<evidence type="ECO:0000256" key="3">
    <source>
        <dbReference type="ARBA" id="ARBA00019010"/>
    </source>
</evidence>
<dbReference type="AlphaFoldDB" id="A0A0R1M6T3"/>
<evidence type="ECO:0000313" key="12">
    <source>
        <dbReference type="Proteomes" id="UP000051074"/>
    </source>
</evidence>
<keyword evidence="5" id="KW-0819">tRNA processing</keyword>
<evidence type="ECO:0000256" key="10">
    <source>
        <dbReference type="ARBA" id="ARBA00032441"/>
    </source>
</evidence>
<dbReference type="InterPro" id="IPR003442">
    <property type="entry name" value="T6A_TsaE"/>
</dbReference>
<keyword evidence="9" id="KW-0460">Magnesium</keyword>
<dbReference type="GO" id="GO:0046872">
    <property type="term" value="F:metal ion binding"/>
    <property type="evidence" value="ECO:0007669"/>
    <property type="project" value="UniProtKB-KW"/>
</dbReference>
<accession>A0A0R1M6T3</accession>
<evidence type="ECO:0000256" key="4">
    <source>
        <dbReference type="ARBA" id="ARBA00022490"/>
    </source>
</evidence>
<sequence>MGKSMTEIAINSAEQMQKLGQALAKSAKPHDLLLLKGDLGAGKTTMTQGFGRELGIRRPVKSPTFTLVREYREGKMPLFHMDFYRLEGDDLASIDLNDYLAEDGVVIIEWPQVISSNLPDEYLSLILKRVDDSWDSTKRVVTLDPHGSRASQWAEDALKIYQESE</sequence>
<evidence type="ECO:0000256" key="8">
    <source>
        <dbReference type="ARBA" id="ARBA00022840"/>
    </source>
</evidence>
<evidence type="ECO:0000256" key="5">
    <source>
        <dbReference type="ARBA" id="ARBA00022694"/>
    </source>
</evidence>
<proteinExistence type="inferred from homology"/>
<gene>
    <name evidence="11" type="ORF">FC20_GL000070</name>
</gene>
<name>A0A0R1M6T3_9LACO</name>
<evidence type="ECO:0000256" key="9">
    <source>
        <dbReference type="ARBA" id="ARBA00022842"/>
    </source>
</evidence>
<evidence type="ECO:0000256" key="2">
    <source>
        <dbReference type="ARBA" id="ARBA00007599"/>
    </source>
</evidence>
<protein>
    <recommendedName>
        <fullName evidence="3">tRNA threonylcarbamoyladenosine biosynthesis protein TsaE</fullName>
    </recommendedName>
    <alternativeName>
        <fullName evidence="10">t(6)A37 threonylcarbamoyladenosine biosynthesis protein TsaE</fullName>
    </alternativeName>
</protein>